<feature type="transmembrane region" description="Helical" evidence="8">
    <location>
        <begin position="727"/>
        <end position="756"/>
    </location>
</feature>
<comment type="subcellular location">
    <subcellularLocation>
        <location evidence="1">Cell membrane</location>
        <topology evidence="1">Multi-pass membrane protein</topology>
    </subcellularLocation>
</comment>
<organism evidence="10 11">
    <name type="scientific">Phytoactinopolyspora halophila</name>
    <dbReference type="NCBI Taxonomy" id="1981511"/>
    <lineage>
        <taxon>Bacteria</taxon>
        <taxon>Bacillati</taxon>
        <taxon>Actinomycetota</taxon>
        <taxon>Actinomycetes</taxon>
        <taxon>Jiangellales</taxon>
        <taxon>Jiangellaceae</taxon>
        <taxon>Phytoactinopolyspora</taxon>
    </lineage>
</organism>
<feature type="domain" description="ABC3 transporter permease C-terminal" evidence="9">
    <location>
        <begin position="261"/>
        <end position="383"/>
    </location>
</feature>
<dbReference type="OrthoDB" id="9780560at2"/>
<keyword evidence="11" id="KW-1185">Reference proteome</keyword>
<dbReference type="PANTHER" id="PTHR30572:SF4">
    <property type="entry name" value="ABC TRANSPORTER PERMEASE YTRF"/>
    <property type="match status" value="1"/>
</dbReference>
<keyword evidence="3 8" id="KW-0812">Transmembrane</keyword>
<evidence type="ECO:0000256" key="2">
    <source>
        <dbReference type="ARBA" id="ARBA00022475"/>
    </source>
</evidence>
<protein>
    <submittedName>
        <fullName evidence="10">ABC transporter permease</fullName>
    </submittedName>
</protein>
<feature type="transmembrane region" description="Helical" evidence="8">
    <location>
        <begin position="404"/>
        <end position="424"/>
    </location>
</feature>
<feature type="transmembrane region" description="Helical" evidence="8">
    <location>
        <begin position="306"/>
        <end position="331"/>
    </location>
</feature>
<evidence type="ECO:0000256" key="8">
    <source>
        <dbReference type="SAM" id="Phobius"/>
    </source>
</evidence>
<dbReference type="Proteomes" id="UP000250462">
    <property type="component" value="Unassembled WGS sequence"/>
</dbReference>
<keyword evidence="2" id="KW-1003">Cell membrane</keyword>
<dbReference type="InterPro" id="IPR003838">
    <property type="entry name" value="ABC3_permease_C"/>
</dbReference>
<keyword evidence="4 8" id="KW-1133">Transmembrane helix</keyword>
<gene>
    <name evidence="10" type="ORF">DPM12_04415</name>
</gene>
<feature type="transmembrane region" description="Helical" evidence="8">
    <location>
        <begin position="430"/>
        <end position="463"/>
    </location>
</feature>
<dbReference type="EMBL" id="QMIG01000002">
    <property type="protein sequence ID" value="RAW18078.1"/>
    <property type="molecule type" value="Genomic_DNA"/>
</dbReference>
<evidence type="ECO:0000256" key="7">
    <source>
        <dbReference type="SAM" id="MobiDB-lite"/>
    </source>
</evidence>
<feature type="transmembrane region" description="Helical" evidence="8">
    <location>
        <begin position="490"/>
        <end position="510"/>
    </location>
</feature>
<evidence type="ECO:0000256" key="1">
    <source>
        <dbReference type="ARBA" id="ARBA00004651"/>
    </source>
</evidence>
<evidence type="ECO:0000256" key="4">
    <source>
        <dbReference type="ARBA" id="ARBA00022989"/>
    </source>
</evidence>
<comment type="similarity">
    <text evidence="6">Belongs to the ABC-4 integral membrane protein family.</text>
</comment>
<evidence type="ECO:0000313" key="10">
    <source>
        <dbReference type="EMBL" id="RAW18078.1"/>
    </source>
</evidence>
<evidence type="ECO:0000256" key="5">
    <source>
        <dbReference type="ARBA" id="ARBA00023136"/>
    </source>
</evidence>
<proteinExistence type="inferred from homology"/>
<keyword evidence="5 8" id="KW-0472">Membrane</keyword>
<dbReference type="RefSeq" id="WP_112257034.1">
    <property type="nucleotide sequence ID" value="NZ_QMIG01000002.1"/>
</dbReference>
<dbReference type="AlphaFoldDB" id="A0A329R4N3"/>
<name>A0A329R4N3_9ACTN</name>
<evidence type="ECO:0000313" key="11">
    <source>
        <dbReference type="Proteomes" id="UP000250462"/>
    </source>
</evidence>
<dbReference type="Pfam" id="PF02687">
    <property type="entry name" value="FtsX"/>
    <property type="match status" value="2"/>
</dbReference>
<reference evidence="10 11" key="1">
    <citation type="submission" date="2018-06" db="EMBL/GenBank/DDBJ databases">
        <title>Phytoactinopolyspora halophila sp. nov., a novel halophilic actinomycete isolated from a saline soil in China.</title>
        <authorList>
            <person name="Tang S.-K."/>
        </authorList>
    </citation>
    <scope>NUCLEOTIDE SEQUENCE [LARGE SCALE GENOMIC DNA]</scope>
    <source>
        <strain evidence="10 11">YIM 96934</strain>
    </source>
</reference>
<evidence type="ECO:0000256" key="6">
    <source>
        <dbReference type="ARBA" id="ARBA00038076"/>
    </source>
</evidence>
<dbReference type="GO" id="GO:0005886">
    <property type="term" value="C:plasma membrane"/>
    <property type="evidence" value="ECO:0007669"/>
    <property type="project" value="UniProtKB-SubCell"/>
</dbReference>
<feature type="transmembrane region" description="Helical" evidence="8">
    <location>
        <begin position="822"/>
        <end position="842"/>
    </location>
</feature>
<evidence type="ECO:0000256" key="3">
    <source>
        <dbReference type="ARBA" id="ARBA00022692"/>
    </source>
</evidence>
<feature type="transmembrane region" description="Helical" evidence="8">
    <location>
        <begin position="777"/>
        <end position="802"/>
    </location>
</feature>
<feature type="domain" description="ABC3 transporter permease C-terminal" evidence="9">
    <location>
        <begin position="735"/>
        <end position="852"/>
    </location>
</feature>
<sequence length="859" mass="87385">MLRASLAQMRLHLRRLIAAGVAVLIATTFVTATLLSTDVMERTVHNAILAGHGDADVIVTGSPTKETLDDVRAVPGVAGADGRQMNGITLSTGTVSDHQAASAVPETPGLRVDVTRGQHPDSPGDVIVAEPVAERLGLEVGSSIDVIADRRGPDEGAERMANTVTVTGIFPDPGAAFDSSIPGVFAHPEDIDAWSASSDEGTYLNIGVVAGSETSPDELRESVASSVGDSGVQVRTAEEYAADVAASFTSDAQVLVAVLMGFGAIALFTAGMVISNTFAVVVAQRTRELALLRCVGATRRQIRRGILAEAGVLGVVTSVAGVGAGIGLTQILVQVLGRLADMSWIPDGINIAASAIALPLLLGTLVTLIAALWPARAATRIAPLAALRMPASLMAGQRTSTRRWVSSALLVAIGAGLLAVGVAASDAGSVGLGIGVGVLGGAVSFLGILLGTVVLVPLTVAVLGRAVRRFSGVPARMAVVNVLRHPGRTAATAASLLIGVTLVATVSVGVSSAQASALDELDQRYPVDVAVGYSLDQIRAGETDTAAFELSTGVTEAVRGVDGVTTAIPLRGARLEASSAESENPARADVSVQGVDPDAARDVARSDSGLEELRPGKVALSAVTASQLGLERGDRMRLGSDAAEVELEVVSTEFRTASVLVTDDDLADLVPDAPGNVLWLGLDATADPAEVIRDIEDAVSAAAGGTTAPAVAGAAAERAEFERVLDMVLAVMTGLLAVTVVIALVGVGNTLSLSVIERARESATLRALGLTRRQLRSMLVMEGALIAIAGAVLGILLGLAYGLVGALTAVGGTWSVTFSVPWGRVIAIVVVVVLAGMIASVLPGRRAATEPPVVALATE</sequence>
<evidence type="ECO:0000259" key="9">
    <source>
        <dbReference type="Pfam" id="PF02687"/>
    </source>
</evidence>
<dbReference type="InterPro" id="IPR050250">
    <property type="entry name" value="Macrolide_Exporter_MacB"/>
</dbReference>
<feature type="region of interest" description="Disordered" evidence="7">
    <location>
        <begin position="576"/>
        <end position="600"/>
    </location>
</feature>
<feature type="transmembrane region" description="Helical" evidence="8">
    <location>
        <begin position="351"/>
        <end position="373"/>
    </location>
</feature>
<dbReference type="PANTHER" id="PTHR30572">
    <property type="entry name" value="MEMBRANE COMPONENT OF TRANSPORTER-RELATED"/>
    <property type="match status" value="1"/>
</dbReference>
<accession>A0A329R4N3</accession>
<comment type="caution">
    <text evidence="10">The sequence shown here is derived from an EMBL/GenBank/DDBJ whole genome shotgun (WGS) entry which is preliminary data.</text>
</comment>
<feature type="transmembrane region" description="Helical" evidence="8">
    <location>
        <begin position="254"/>
        <end position="283"/>
    </location>
</feature>
<dbReference type="GO" id="GO:0022857">
    <property type="term" value="F:transmembrane transporter activity"/>
    <property type="evidence" value="ECO:0007669"/>
    <property type="project" value="TreeGrafter"/>
</dbReference>